<gene>
    <name evidence="1" type="ORF">ASTO00021_LOCUS11296</name>
</gene>
<name>A0A7S3PJC0_9STRA</name>
<dbReference type="EMBL" id="HBIN01014891">
    <property type="protein sequence ID" value="CAE0441155.1"/>
    <property type="molecule type" value="Transcribed_RNA"/>
</dbReference>
<dbReference type="Gene3D" id="2.70.170.10">
    <property type="entry name" value="Neurotransmitter-gated ion-channel ligand-binding domain"/>
    <property type="match status" value="1"/>
</dbReference>
<dbReference type="InterPro" id="IPR036734">
    <property type="entry name" value="Neur_chan_lig-bd_sf"/>
</dbReference>
<dbReference type="GO" id="GO:0005230">
    <property type="term" value="F:extracellular ligand-gated monoatomic ion channel activity"/>
    <property type="evidence" value="ECO:0007669"/>
    <property type="project" value="InterPro"/>
</dbReference>
<sequence length="136" mass="15528">METLCDHVVDDLLLPPLTKPEAGGTEDCVPVRVEFRVTFLHIGVVNTVNGYVNMKVFVHYYWRDPRVKDLKDPNWKKIWYPKPTISNSADKLNVVENPPALVRADDDLLRGEFIAGKKLIRVEIKISNINITCVLD</sequence>
<dbReference type="AlphaFoldDB" id="A0A7S3PJC0"/>
<accession>A0A7S3PJC0</accession>
<protein>
    <submittedName>
        <fullName evidence="1">Uncharacterized protein</fullName>
    </submittedName>
</protein>
<evidence type="ECO:0000313" key="1">
    <source>
        <dbReference type="EMBL" id="CAE0441155.1"/>
    </source>
</evidence>
<reference evidence="1" key="1">
    <citation type="submission" date="2021-01" db="EMBL/GenBank/DDBJ databases">
        <authorList>
            <person name="Corre E."/>
            <person name="Pelletier E."/>
            <person name="Niang G."/>
            <person name="Scheremetjew M."/>
            <person name="Finn R."/>
            <person name="Kale V."/>
            <person name="Holt S."/>
            <person name="Cochrane G."/>
            <person name="Meng A."/>
            <person name="Brown T."/>
            <person name="Cohen L."/>
        </authorList>
    </citation>
    <scope>NUCLEOTIDE SEQUENCE</scope>
    <source>
        <strain evidence="1">GSBS06</strain>
    </source>
</reference>
<organism evidence="1">
    <name type="scientific">Aplanochytrium stocchinoi</name>
    <dbReference type="NCBI Taxonomy" id="215587"/>
    <lineage>
        <taxon>Eukaryota</taxon>
        <taxon>Sar</taxon>
        <taxon>Stramenopiles</taxon>
        <taxon>Bigyra</taxon>
        <taxon>Labyrinthulomycetes</taxon>
        <taxon>Thraustochytrida</taxon>
        <taxon>Thraustochytriidae</taxon>
        <taxon>Aplanochytrium</taxon>
    </lineage>
</organism>
<dbReference type="GO" id="GO:0016020">
    <property type="term" value="C:membrane"/>
    <property type="evidence" value="ECO:0007669"/>
    <property type="project" value="InterPro"/>
</dbReference>
<dbReference type="SUPFAM" id="SSF63712">
    <property type="entry name" value="Nicotinic receptor ligand binding domain-like"/>
    <property type="match status" value="1"/>
</dbReference>
<proteinExistence type="predicted"/>